<evidence type="ECO:0000313" key="1">
    <source>
        <dbReference type="Proteomes" id="UP000036681"/>
    </source>
</evidence>
<protein>
    <submittedName>
        <fullName evidence="2">Ovule protein</fullName>
    </submittedName>
</protein>
<accession>A0A0M3HGZ0</accession>
<name>A0A0M3HGZ0_ASCLU</name>
<dbReference type="WBParaSite" id="ALUE_0000078501-mRNA-1">
    <property type="protein sequence ID" value="ALUE_0000078501-mRNA-1"/>
    <property type="gene ID" value="ALUE_0000078501"/>
</dbReference>
<organism evidence="1 2">
    <name type="scientific">Ascaris lumbricoides</name>
    <name type="common">Giant roundworm</name>
    <dbReference type="NCBI Taxonomy" id="6252"/>
    <lineage>
        <taxon>Eukaryota</taxon>
        <taxon>Metazoa</taxon>
        <taxon>Ecdysozoa</taxon>
        <taxon>Nematoda</taxon>
        <taxon>Chromadorea</taxon>
        <taxon>Rhabditida</taxon>
        <taxon>Spirurina</taxon>
        <taxon>Ascaridomorpha</taxon>
        <taxon>Ascaridoidea</taxon>
        <taxon>Ascarididae</taxon>
        <taxon>Ascaris</taxon>
    </lineage>
</organism>
<dbReference type="AlphaFoldDB" id="A0A0M3HGZ0"/>
<evidence type="ECO:0000313" key="2">
    <source>
        <dbReference type="WBParaSite" id="ALUE_0000078501-mRNA-1"/>
    </source>
</evidence>
<sequence length="62" mass="7152">QCVIKGTNISAPTTRRLFSKSPLQHNICSTFTHECALHWSIDKTELLRCRDSRIYSCLRMPS</sequence>
<proteinExistence type="predicted"/>
<keyword evidence="1" id="KW-1185">Reference proteome</keyword>
<reference evidence="2" key="1">
    <citation type="submission" date="2017-02" db="UniProtKB">
        <authorList>
            <consortium name="WormBaseParasite"/>
        </authorList>
    </citation>
    <scope>IDENTIFICATION</scope>
</reference>
<dbReference type="Proteomes" id="UP000036681">
    <property type="component" value="Unplaced"/>
</dbReference>